<keyword evidence="4" id="KW-1003">Cell membrane</keyword>
<comment type="subcellular location">
    <subcellularLocation>
        <location evidence="1">Cell membrane</location>
        <topology evidence="1">Multi-pass membrane protein</topology>
    </subcellularLocation>
</comment>
<evidence type="ECO:0000256" key="5">
    <source>
        <dbReference type="ARBA" id="ARBA00022692"/>
    </source>
</evidence>
<feature type="transmembrane region" description="Helical" evidence="8">
    <location>
        <begin position="12"/>
        <end position="30"/>
    </location>
</feature>
<evidence type="ECO:0000313" key="9">
    <source>
        <dbReference type="EMBL" id="MCQ5122073.1"/>
    </source>
</evidence>
<feature type="transmembrane region" description="Helical" evidence="8">
    <location>
        <begin position="36"/>
        <end position="58"/>
    </location>
</feature>
<reference evidence="9 10" key="1">
    <citation type="submission" date="2022-06" db="EMBL/GenBank/DDBJ databases">
        <title>Isolation of gut microbiota from human fecal samples.</title>
        <authorList>
            <person name="Pamer E.G."/>
            <person name="Barat B."/>
            <person name="Waligurski E."/>
            <person name="Medina S."/>
            <person name="Paddock L."/>
            <person name="Mostad J."/>
        </authorList>
    </citation>
    <scope>NUCLEOTIDE SEQUENCE [LARGE SCALE GENOMIC DNA]</scope>
    <source>
        <strain evidence="9 10">DFI.6.1</strain>
    </source>
</reference>
<keyword evidence="5 8" id="KW-0812">Transmembrane</keyword>
<dbReference type="PANTHER" id="PTHR34979:SF1">
    <property type="entry name" value="INNER MEMBRANE PROTEIN YGAZ"/>
    <property type="match status" value="1"/>
</dbReference>
<evidence type="ECO:0000256" key="2">
    <source>
        <dbReference type="ARBA" id="ARBA00010735"/>
    </source>
</evidence>
<keyword evidence="3" id="KW-0813">Transport</keyword>
<evidence type="ECO:0000256" key="4">
    <source>
        <dbReference type="ARBA" id="ARBA00022475"/>
    </source>
</evidence>
<dbReference type="InterPro" id="IPR011606">
    <property type="entry name" value="Brnchd-chn_aa_trnsp_permease"/>
</dbReference>
<evidence type="ECO:0000256" key="7">
    <source>
        <dbReference type="ARBA" id="ARBA00023136"/>
    </source>
</evidence>
<sequence length="231" mass="25703">MKREVIRQAWGKTIPVMAGYLVLGMGFGILMKAKGYGMGLALLMSVFVYAGSLQYAAVSLFSSGANLWMAAMTAFMVNARHLFYGLSMLKRYRGAGWKKLYLMHALSDETYSLVCNGAPSNVTDPHAYYFYVSLFDQLYWVIGTLCGSLLGTIIPFDLAGIEFSMTALFVTVFVEQWLSVKEHRPALIGLGVSALCLLLFGKDNFLLAAMVLICIWLCAIRKRLRQKEALK</sequence>
<organism evidence="9 10">
    <name type="scientific">Massilicoli timonensis</name>
    <dbReference type="NCBI Taxonomy" id="2015901"/>
    <lineage>
        <taxon>Bacteria</taxon>
        <taxon>Bacillati</taxon>
        <taxon>Bacillota</taxon>
        <taxon>Erysipelotrichia</taxon>
        <taxon>Erysipelotrichales</taxon>
        <taxon>Erysipelotrichaceae</taxon>
        <taxon>Massilicoli</taxon>
    </lineage>
</organism>
<keyword evidence="6 8" id="KW-1133">Transmembrane helix</keyword>
<evidence type="ECO:0000256" key="6">
    <source>
        <dbReference type="ARBA" id="ARBA00022989"/>
    </source>
</evidence>
<accession>A0ABT1SLI2</accession>
<dbReference type="EMBL" id="JANGCH010000009">
    <property type="protein sequence ID" value="MCQ5122073.1"/>
    <property type="molecule type" value="Genomic_DNA"/>
</dbReference>
<comment type="similarity">
    <text evidence="2">Belongs to the AzlC family.</text>
</comment>
<dbReference type="RefSeq" id="WP_178200027.1">
    <property type="nucleotide sequence ID" value="NZ_CANTYB010000029.1"/>
</dbReference>
<name>A0ABT1SLI2_9FIRM</name>
<evidence type="ECO:0000256" key="1">
    <source>
        <dbReference type="ARBA" id="ARBA00004651"/>
    </source>
</evidence>
<dbReference type="Pfam" id="PF03591">
    <property type="entry name" value="AzlC"/>
    <property type="match status" value="1"/>
</dbReference>
<evidence type="ECO:0000256" key="3">
    <source>
        <dbReference type="ARBA" id="ARBA00022448"/>
    </source>
</evidence>
<proteinExistence type="inferred from homology"/>
<feature type="transmembrane region" description="Helical" evidence="8">
    <location>
        <begin position="186"/>
        <end position="219"/>
    </location>
</feature>
<dbReference type="PANTHER" id="PTHR34979">
    <property type="entry name" value="INNER MEMBRANE PROTEIN YGAZ"/>
    <property type="match status" value="1"/>
</dbReference>
<keyword evidence="7 8" id="KW-0472">Membrane</keyword>
<feature type="transmembrane region" description="Helical" evidence="8">
    <location>
        <begin position="138"/>
        <end position="156"/>
    </location>
</feature>
<gene>
    <name evidence="9" type="ORF">NE663_07355</name>
</gene>
<protein>
    <submittedName>
        <fullName evidence="9">AzlC family ABC transporter permease</fullName>
    </submittedName>
</protein>
<evidence type="ECO:0000256" key="8">
    <source>
        <dbReference type="SAM" id="Phobius"/>
    </source>
</evidence>
<evidence type="ECO:0000313" key="10">
    <source>
        <dbReference type="Proteomes" id="UP001524435"/>
    </source>
</evidence>
<keyword evidence="10" id="KW-1185">Reference proteome</keyword>
<comment type="caution">
    <text evidence="9">The sequence shown here is derived from an EMBL/GenBank/DDBJ whole genome shotgun (WGS) entry which is preliminary data.</text>
</comment>
<dbReference type="Proteomes" id="UP001524435">
    <property type="component" value="Unassembled WGS sequence"/>
</dbReference>